<dbReference type="RefSeq" id="XP_016661796.1">
    <property type="nucleotide sequence ID" value="XM_016806307.2"/>
</dbReference>
<feature type="coiled-coil region" evidence="1">
    <location>
        <begin position="18"/>
        <end position="77"/>
    </location>
</feature>
<accession>A0A8R2D6H4</accession>
<evidence type="ECO:0000313" key="2">
    <source>
        <dbReference type="EnsemblMetazoa" id="XP_016661796.1"/>
    </source>
</evidence>
<dbReference type="KEGG" id="api:107884383"/>
<reference evidence="2" key="2">
    <citation type="submission" date="2022-06" db="UniProtKB">
        <authorList>
            <consortium name="EnsemblMetazoa"/>
        </authorList>
    </citation>
    <scope>IDENTIFICATION</scope>
</reference>
<dbReference type="InterPro" id="IPR027267">
    <property type="entry name" value="AH/BAR_dom_sf"/>
</dbReference>
<reference evidence="3" key="1">
    <citation type="submission" date="2010-06" db="EMBL/GenBank/DDBJ databases">
        <authorList>
            <person name="Jiang H."/>
            <person name="Abraham K."/>
            <person name="Ali S."/>
            <person name="Alsbrooks S.L."/>
            <person name="Anim B.N."/>
            <person name="Anosike U.S."/>
            <person name="Attaway T."/>
            <person name="Bandaranaike D.P."/>
            <person name="Battles P.K."/>
            <person name="Bell S.N."/>
            <person name="Bell A.V."/>
            <person name="Beltran B."/>
            <person name="Bickham C."/>
            <person name="Bustamante Y."/>
            <person name="Caleb T."/>
            <person name="Canada A."/>
            <person name="Cardenas V."/>
            <person name="Carter K."/>
            <person name="Chacko J."/>
            <person name="Chandrabose M.N."/>
            <person name="Chavez D."/>
            <person name="Chavez A."/>
            <person name="Chen L."/>
            <person name="Chu H.-S."/>
            <person name="Claassen K.J."/>
            <person name="Cockrell R."/>
            <person name="Collins M."/>
            <person name="Cooper J.A."/>
            <person name="Cree A."/>
            <person name="Curry S.M."/>
            <person name="Da Y."/>
            <person name="Dao M.D."/>
            <person name="Das B."/>
            <person name="Davila M.-L."/>
            <person name="Davy-Carroll L."/>
            <person name="Denson S."/>
            <person name="Dinh H."/>
            <person name="Ebong V.E."/>
            <person name="Edwards J.R."/>
            <person name="Egan A."/>
            <person name="El-Daye J."/>
            <person name="Escobedo L."/>
            <person name="Fernandez S."/>
            <person name="Fernando P.R."/>
            <person name="Flagg N."/>
            <person name="Forbes L.D."/>
            <person name="Fowler R.G."/>
            <person name="Fu Q."/>
            <person name="Gabisi R.A."/>
            <person name="Ganer J."/>
            <person name="Garbino Pronczuk A."/>
            <person name="Garcia R.M."/>
            <person name="Garner T."/>
            <person name="Garrett T.E."/>
            <person name="Gonzalez D.A."/>
            <person name="Hamid H."/>
            <person name="Hawkins E.S."/>
            <person name="Hirani K."/>
            <person name="Hogues M.E."/>
            <person name="Hollins B."/>
            <person name="Hsiao C.-H."/>
            <person name="Jabil R."/>
            <person name="James M.L."/>
            <person name="Jhangiani S.N."/>
            <person name="Johnson B."/>
            <person name="Johnson Q."/>
            <person name="Joshi V."/>
            <person name="Kalu J.B."/>
            <person name="Kam C."/>
            <person name="Kashfia A."/>
            <person name="Keebler J."/>
            <person name="Kisamo H."/>
            <person name="Kovar C.L."/>
            <person name="Lago L.A."/>
            <person name="Lai C.-Y."/>
            <person name="Laidlaw J."/>
            <person name="Lara F."/>
            <person name="Le T.-K."/>
            <person name="Lee S.L."/>
            <person name="Legall F.H."/>
            <person name="Lemon S.J."/>
            <person name="Lewis L.R."/>
            <person name="Li B."/>
            <person name="Liu Y."/>
            <person name="Liu Y.-S."/>
            <person name="Lopez J."/>
            <person name="Lozado R.J."/>
            <person name="Lu J."/>
            <person name="Madu R.C."/>
            <person name="Maheshwari M."/>
            <person name="Maheshwari R."/>
            <person name="Malloy K."/>
            <person name="Martinez E."/>
            <person name="Mathew T."/>
            <person name="Mercado I.C."/>
            <person name="Mercado C."/>
            <person name="Meyer B."/>
            <person name="Montgomery K."/>
            <person name="Morgan M.B."/>
            <person name="Munidasa M."/>
            <person name="Nazareth L.V."/>
            <person name="Nelson J."/>
            <person name="Ng B.M."/>
            <person name="Nguyen N.B."/>
            <person name="Nguyen P.Q."/>
            <person name="Nguyen T."/>
            <person name="Obregon M."/>
            <person name="Okwuonu G.O."/>
            <person name="Onwere C.G."/>
            <person name="Orozco G."/>
            <person name="Parra A."/>
            <person name="Patel S."/>
            <person name="Patil S."/>
            <person name="Perez A."/>
            <person name="Perez Y."/>
            <person name="Pham C."/>
            <person name="Primus E.L."/>
            <person name="Pu L.-L."/>
            <person name="Puazo M."/>
            <person name="Qin X."/>
            <person name="Quiroz J.B."/>
            <person name="Reese J."/>
            <person name="Richards S."/>
            <person name="Rives C.M."/>
            <person name="Robberts R."/>
            <person name="Ruiz S.J."/>
            <person name="Ruiz M.J."/>
            <person name="Santibanez J."/>
            <person name="Schneider B.W."/>
            <person name="Sisson I."/>
            <person name="Smith M."/>
            <person name="Sodergren E."/>
            <person name="Song X.-Z."/>
            <person name="Song B.B."/>
            <person name="Summersgill H."/>
            <person name="Thelus R."/>
            <person name="Thornton R.D."/>
            <person name="Trejos Z.Y."/>
            <person name="Usmani K."/>
            <person name="Vattathil S."/>
            <person name="Villasana D."/>
            <person name="Walker D.L."/>
            <person name="Wang S."/>
            <person name="Wang K."/>
            <person name="White C.S."/>
            <person name="Williams A.C."/>
            <person name="Williamson J."/>
            <person name="Wilson K."/>
            <person name="Woghiren I.O."/>
            <person name="Woodworth J.R."/>
            <person name="Worley K.C."/>
            <person name="Wright R.A."/>
            <person name="Wu W."/>
            <person name="Young L."/>
            <person name="Zhang L."/>
            <person name="Zhang J."/>
            <person name="Zhu Y."/>
            <person name="Muzny D.M."/>
            <person name="Weinstock G."/>
            <person name="Gibbs R.A."/>
        </authorList>
    </citation>
    <scope>NUCLEOTIDE SEQUENCE [LARGE SCALE GENOMIC DNA]</scope>
    <source>
        <strain evidence="3">LSR1</strain>
    </source>
</reference>
<protein>
    <submittedName>
        <fullName evidence="2">Uncharacterized protein</fullName>
    </submittedName>
</protein>
<dbReference type="Proteomes" id="UP000007819">
    <property type="component" value="Chromosome A2"/>
</dbReference>
<sequence>MKDFSKLINGIETMSQTKCELEESSENLKEKIEILERERAEINNKINNFVKEMERERNSYKLKYDALNKEIDSMIKQSSYQSETIKSLEFEIDKCNLHKSKLEIDVITIMKDFEFAKNALNELQNNFHSETIKNLMPDMQNGH</sequence>
<dbReference type="Gene3D" id="1.10.287.1490">
    <property type="match status" value="1"/>
</dbReference>
<name>A0A8R2D6H4_ACYPI</name>
<dbReference type="EnsemblMetazoa" id="XM_016806307.2">
    <property type="protein sequence ID" value="XP_016661796.1"/>
    <property type="gene ID" value="LOC107884383"/>
</dbReference>
<evidence type="ECO:0000313" key="3">
    <source>
        <dbReference type="Proteomes" id="UP000007819"/>
    </source>
</evidence>
<dbReference type="SUPFAM" id="SSF103657">
    <property type="entry name" value="BAR/IMD domain-like"/>
    <property type="match status" value="1"/>
</dbReference>
<dbReference type="AlphaFoldDB" id="A0A8R2D6H4"/>
<organism evidence="2 3">
    <name type="scientific">Acyrthosiphon pisum</name>
    <name type="common">Pea aphid</name>
    <dbReference type="NCBI Taxonomy" id="7029"/>
    <lineage>
        <taxon>Eukaryota</taxon>
        <taxon>Metazoa</taxon>
        <taxon>Ecdysozoa</taxon>
        <taxon>Arthropoda</taxon>
        <taxon>Hexapoda</taxon>
        <taxon>Insecta</taxon>
        <taxon>Pterygota</taxon>
        <taxon>Neoptera</taxon>
        <taxon>Paraneoptera</taxon>
        <taxon>Hemiptera</taxon>
        <taxon>Sternorrhyncha</taxon>
        <taxon>Aphidomorpha</taxon>
        <taxon>Aphidoidea</taxon>
        <taxon>Aphididae</taxon>
        <taxon>Macrosiphini</taxon>
        <taxon>Acyrthosiphon</taxon>
    </lineage>
</organism>
<evidence type="ECO:0000256" key="1">
    <source>
        <dbReference type="SAM" id="Coils"/>
    </source>
</evidence>
<proteinExistence type="predicted"/>
<keyword evidence="3" id="KW-1185">Reference proteome</keyword>
<keyword evidence="1" id="KW-0175">Coiled coil</keyword>
<dbReference type="GeneID" id="107884383"/>